<gene>
    <name evidence="1" type="ORF">SAMN03080610_03519</name>
</gene>
<organism evidence="1 2">
    <name type="scientific">Afifella marina DSM 2698</name>
    <dbReference type="NCBI Taxonomy" id="1120955"/>
    <lineage>
        <taxon>Bacteria</taxon>
        <taxon>Pseudomonadati</taxon>
        <taxon>Pseudomonadota</taxon>
        <taxon>Alphaproteobacteria</taxon>
        <taxon>Hyphomicrobiales</taxon>
        <taxon>Afifellaceae</taxon>
        <taxon>Afifella</taxon>
    </lineage>
</organism>
<dbReference type="SUPFAM" id="SSF53474">
    <property type="entry name" value="alpha/beta-Hydrolases"/>
    <property type="match status" value="1"/>
</dbReference>
<reference evidence="1 2" key="1">
    <citation type="submission" date="2016-10" db="EMBL/GenBank/DDBJ databases">
        <authorList>
            <person name="de Groot N.N."/>
        </authorList>
    </citation>
    <scope>NUCLEOTIDE SEQUENCE [LARGE SCALE GENOMIC DNA]</scope>
    <source>
        <strain evidence="1 2">DSM 2698</strain>
    </source>
</reference>
<dbReference type="InterPro" id="IPR029058">
    <property type="entry name" value="AB_hydrolase_fold"/>
</dbReference>
<dbReference type="AlphaFoldDB" id="A0A1G5P9U4"/>
<dbReference type="RefSeq" id="WP_092816292.1">
    <property type="nucleotide sequence ID" value="NZ_FMVW01000011.1"/>
</dbReference>
<keyword evidence="2" id="KW-1185">Reference proteome</keyword>
<dbReference type="Gene3D" id="3.40.50.1820">
    <property type="entry name" value="alpha/beta hydrolase"/>
    <property type="match status" value="1"/>
</dbReference>
<name>A0A1G5P9U4_AFIMA</name>
<dbReference type="Pfam" id="PF06821">
    <property type="entry name" value="Ser_hydrolase"/>
    <property type="match status" value="1"/>
</dbReference>
<sequence>MKAREADILIHPGLYGPKPDNWYARWARQIGTAEMIEQDWSRPDRSDWTANLIAAVKLAKRPVVLVGHSAGALTIVHAAAHLAGTAVRAAFLVTPPDFDLCGDELPEGRTFLPVPREPMPFPTLVVASRNDPYCAFETSEDWAAAWGALFIDGGVSGHMNSESGHGPWPEGLMIFARMMGQL</sequence>
<evidence type="ECO:0000313" key="2">
    <source>
        <dbReference type="Proteomes" id="UP000199347"/>
    </source>
</evidence>
<dbReference type="Proteomes" id="UP000199347">
    <property type="component" value="Unassembled WGS sequence"/>
</dbReference>
<dbReference type="OrthoDB" id="9804993at2"/>
<evidence type="ECO:0000313" key="1">
    <source>
        <dbReference type="EMBL" id="SCZ45879.1"/>
    </source>
</evidence>
<dbReference type="STRING" id="1120955.SAMN03080610_03519"/>
<dbReference type="EMBL" id="FMVW01000011">
    <property type="protein sequence ID" value="SCZ45879.1"/>
    <property type="molecule type" value="Genomic_DNA"/>
</dbReference>
<evidence type="ECO:0008006" key="3">
    <source>
        <dbReference type="Google" id="ProtNLM"/>
    </source>
</evidence>
<protein>
    <recommendedName>
        <fullName evidence="3">Alpha/beta hydrolase family protein</fullName>
    </recommendedName>
</protein>
<proteinExistence type="predicted"/>
<dbReference type="GO" id="GO:0016787">
    <property type="term" value="F:hydrolase activity"/>
    <property type="evidence" value="ECO:0007669"/>
    <property type="project" value="InterPro"/>
</dbReference>
<accession>A0A1G5P9U4</accession>
<dbReference type="InterPro" id="IPR010662">
    <property type="entry name" value="RBBP9/YdeN"/>
</dbReference>